<dbReference type="Pfam" id="PF13832">
    <property type="entry name" value="zf-HC5HC2H_2"/>
    <property type="match status" value="1"/>
</dbReference>
<dbReference type="Proteomes" id="UP001058974">
    <property type="component" value="Chromosome 7"/>
</dbReference>
<organism evidence="1 2">
    <name type="scientific">Pisum sativum</name>
    <name type="common">Garden pea</name>
    <name type="synonym">Lathyrus oleraceus</name>
    <dbReference type="NCBI Taxonomy" id="3888"/>
    <lineage>
        <taxon>Eukaryota</taxon>
        <taxon>Viridiplantae</taxon>
        <taxon>Streptophyta</taxon>
        <taxon>Embryophyta</taxon>
        <taxon>Tracheophyta</taxon>
        <taxon>Spermatophyta</taxon>
        <taxon>Magnoliopsida</taxon>
        <taxon>eudicotyledons</taxon>
        <taxon>Gunneridae</taxon>
        <taxon>Pentapetalae</taxon>
        <taxon>rosids</taxon>
        <taxon>fabids</taxon>
        <taxon>Fabales</taxon>
        <taxon>Fabaceae</taxon>
        <taxon>Papilionoideae</taxon>
        <taxon>50 kb inversion clade</taxon>
        <taxon>NPAAA clade</taxon>
        <taxon>Hologalegina</taxon>
        <taxon>IRL clade</taxon>
        <taxon>Fabeae</taxon>
        <taxon>Lathyrus</taxon>
    </lineage>
</organism>
<comment type="caution">
    <text evidence="1">The sequence shown here is derived from an EMBL/GenBank/DDBJ whole genome shotgun (WGS) entry which is preliminary data.</text>
</comment>
<evidence type="ECO:0000313" key="2">
    <source>
        <dbReference type="Proteomes" id="UP001058974"/>
    </source>
</evidence>
<dbReference type="AlphaFoldDB" id="A0A9D4ZUW3"/>
<accession>A0A9D4ZUW3</accession>
<gene>
    <name evidence="1" type="ORF">KIW84_072281</name>
</gene>
<evidence type="ECO:0000313" key="1">
    <source>
        <dbReference type="EMBL" id="KAI5385611.1"/>
    </source>
</evidence>
<dbReference type="Gramene" id="Psat07G0228100-T1">
    <property type="protein sequence ID" value="KAI5385611.1"/>
    <property type="gene ID" value="KIW84_072281"/>
</dbReference>
<dbReference type="EMBL" id="JAMSHJ010000007">
    <property type="protein sequence ID" value="KAI5385611.1"/>
    <property type="molecule type" value="Genomic_DNA"/>
</dbReference>
<reference evidence="1 2" key="1">
    <citation type="journal article" date="2022" name="Nat. Genet.">
        <title>Improved pea reference genome and pan-genome highlight genomic features and evolutionary characteristics.</title>
        <authorList>
            <person name="Yang T."/>
            <person name="Liu R."/>
            <person name="Luo Y."/>
            <person name="Hu S."/>
            <person name="Wang D."/>
            <person name="Wang C."/>
            <person name="Pandey M.K."/>
            <person name="Ge S."/>
            <person name="Xu Q."/>
            <person name="Li N."/>
            <person name="Li G."/>
            <person name="Huang Y."/>
            <person name="Saxena R.K."/>
            <person name="Ji Y."/>
            <person name="Li M."/>
            <person name="Yan X."/>
            <person name="He Y."/>
            <person name="Liu Y."/>
            <person name="Wang X."/>
            <person name="Xiang C."/>
            <person name="Varshney R.K."/>
            <person name="Ding H."/>
            <person name="Gao S."/>
            <person name="Zong X."/>
        </authorList>
    </citation>
    <scope>NUCLEOTIDE SEQUENCE [LARGE SCALE GENOMIC DNA]</scope>
    <source>
        <strain evidence="1 2">cv. Zhongwan 6</strain>
    </source>
</reference>
<keyword evidence="2" id="KW-1185">Reference proteome</keyword>
<protein>
    <submittedName>
        <fullName evidence="1">Uncharacterized protein</fullName>
    </submittedName>
</protein>
<sequence length="173" mass="19978">MSKSSGAFAINSWKKPYFIAECSLCGGTNGAFRKSSDGQWVHAFCSEWIFESTFRRGQIDAIEGMETVRKESTGLFMIVRTAGGKMQHKAYCEKYSLEQKTKAEMPKQEYYEYFGPDYALHVAPSNMENKILDFYSIVSDLSYLRISQSCSMLPVLNFRKHHKYLKTNRVQRE</sequence>
<name>A0A9D4ZUW3_PEA</name>
<proteinExistence type="predicted"/>